<comment type="caution">
    <text evidence="1">The sequence shown here is derived from an EMBL/GenBank/DDBJ whole genome shotgun (WGS) entry which is preliminary data.</text>
</comment>
<dbReference type="OrthoDB" id="2381602at2"/>
<proteinExistence type="predicted"/>
<evidence type="ECO:0000313" key="2">
    <source>
        <dbReference type="Proteomes" id="UP000247416"/>
    </source>
</evidence>
<keyword evidence="2" id="KW-1185">Reference proteome</keyword>
<evidence type="ECO:0000313" key="1">
    <source>
        <dbReference type="EMBL" id="PYF03021.1"/>
    </source>
</evidence>
<name>A0A318TDT2_9BACL</name>
<dbReference type="EMBL" id="QJTJ01000035">
    <property type="protein sequence ID" value="PYF03021.1"/>
    <property type="molecule type" value="Genomic_DNA"/>
</dbReference>
<organism evidence="1 2">
    <name type="scientific">Ureibacillus chungkukjangi</name>
    <dbReference type="NCBI Taxonomy" id="1202712"/>
    <lineage>
        <taxon>Bacteria</taxon>
        <taxon>Bacillati</taxon>
        <taxon>Bacillota</taxon>
        <taxon>Bacilli</taxon>
        <taxon>Bacillales</taxon>
        <taxon>Caryophanaceae</taxon>
        <taxon>Ureibacillus</taxon>
    </lineage>
</organism>
<dbReference type="Proteomes" id="UP000247416">
    <property type="component" value="Unassembled WGS sequence"/>
</dbReference>
<accession>A0A318TDT2</accession>
<dbReference type="RefSeq" id="WP_107934843.1">
    <property type="nucleotide sequence ID" value="NZ_PYWJ01000012.1"/>
</dbReference>
<sequence length="139" mass="15663">MENKWKKQKLIFIPIAVLVFIAYISVTWNDSTGTKQSTISSTEEARLEQALSQIQGVGLVKVYFHYDNQPPKGNDTDNLLNGYLSSSETEKYVTGLLVVSEGASNPTIKRQLLETISRVMEMPTHRIMIVPMENKGDEQ</sequence>
<reference evidence="1 2" key="1">
    <citation type="submission" date="2018-06" db="EMBL/GenBank/DDBJ databases">
        <title>Genomic Encyclopedia of Archaeal and Bacterial Type Strains, Phase II (KMG-II): from individual species to whole genera.</title>
        <authorList>
            <person name="Goeker M."/>
        </authorList>
    </citation>
    <scope>NUCLEOTIDE SEQUENCE [LARGE SCALE GENOMIC DNA]</scope>
    <source>
        <strain evidence="1 2">KACC 16626</strain>
    </source>
</reference>
<dbReference type="AlphaFoldDB" id="A0A318TDT2"/>
<protein>
    <submittedName>
        <fullName evidence="1">Stage III sporulation protein AG</fullName>
    </submittedName>
</protein>
<gene>
    <name evidence="1" type="ORF">BJ095_1359</name>
</gene>